<feature type="non-terminal residue" evidence="1">
    <location>
        <position position="1"/>
    </location>
</feature>
<dbReference type="EMBL" id="QICQ01000084">
    <property type="protein sequence ID" value="PXV71955.1"/>
    <property type="molecule type" value="Genomic_DNA"/>
</dbReference>
<protein>
    <submittedName>
        <fullName evidence="1">Uncharacterized protein</fullName>
    </submittedName>
</protein>
<evidence type="ECO:0000313" key="2">
    <source>
        <dbReference type="Proteomes" id="UP000247780"/>
    </source>
</evidence>
<organism evidence="1 2">
    <name type="scientific">Nitrosomonas eutropha</name>
    <dbReference type="NCBI Taxonomy" id="916"/>
    <lineage>
        <taxon>Bacteria</taxon>
        <taxon>Pseudomonadati</taxon>
        <taxon>Pseudomonadota</taxon>
        <taxon>Betaproteobacteria</taxon>
        <taxon>Nitrosomonadales</taxon>
        <taxon>Nitrosomonadaceae</taxon>
        <taxon>Nitrosomonas</taxon>
    </lineage>
</organism>
<comment type="caution">
    <text evidence="1">The sequence shown here is derived from an EMBL/GenBank/DDBJ whole genome shotgun (WGS) entry which is preliminary data.</text>
</comment>
<dbReference type="Proteomes" id="UP000247780">
    <property type="component" value="Unassembled WGS sequence"/>
</dbReference>
<sequence length="61" mass="6683">CGRTVSAYSTPACSLFTWPSWPFYSKDFEQVLTPKEWKLQGKVGTGILGLADVGIEITFGP</sequence>
<reference evidence="1 2" key="1">
    <citation type="submission" date="2018-04" db="EMBL/GenBank/DDBJ databases">
        <title>Active sludge and wastewater microbial communities from Klosterneuburg, Austria.</title>
        <authorList>
            <person name="Wagner M."/>
        </authorList>
    </citation>
    <scope>NUCLEOTIDE SEQUENCE [LARGE SCALE GENOMIC DNA]</scope>
    <source>
        <strain evidence="1 2">Nm 57</strain>
    </source>
</reference>
<keyword evidence="2" id="KW-1185">Reference proteome</keyword>
<name>A0ABX5M2X6_9PROT</name>
<gene>
    <name evidence="1" type="ORF">C8R14_1841</name>
</gene>
<evidence type="ECO:0000313" key="1">
    <source>
        <dbReference type="EMBL" id="PXV71955.1"/>
    </source>
</evidence>
<proteinExistence type="predicted"/>
<accession>A0ABX5M2X6</accession>